<dbReference type="Pfam" id="PF24573">
    <property type="entry name" value="HEAT_DAAF5"/>
    <property type="match status" value="1"/>
</dbReference>
<dbReference type="InterPro" id="IPR056497">
    <property type="entry name" value="HEAT_DAAF5"/>
</dbReference>
<comment type="caution">
    <text evidence="4">The sequence shown here is derived from an EMBL/GenBank/DDBJ whole genome shotgun (WGS) entry which is preliminary data.</text>
</comment>
<dbReference type="EMBL" id="CAXLJM020000007">
    <property type="protein sequence ID" value="CAL8074424.1"/>
    <property type="molecule type" value="Genomic_DNA"/>
</dbReference>
<reference evidence="4 5" key="1">
    <citation type="submission" date="2024-08" db="EMBL/GenBank/DDBJ databases">
        <authorList>
            <person name="Cucini C."/>
            <person name="Frati F."/>
        </authorList>
    </citation>
    <scope>NUCLEOTIDE SEQUENCE [LARGE SCALE GENOMIC DNA]</scope>
</reference>
<organism evidence="4 5">
    <name type="scientific">Orchesella dallaii</name>
    <dbReference type="NCBI Taxonomy" id="48710"/>
    <lineage>
        <taxon>Eukaryota</taxon>
        <taxon>Metazoa</taxon>
        <taxon>Ecdysozoa</taxon>
        <taxon>Arthropoda</taxon>
        <taxon>Hexapoda</taxon>
        <taxon>Collembola</taxon>
        <taxon>Entomobryomorpha</taxon>
        <taxon>Entomobryoidea</taxon>
        <taxon>Orchesellidae</taxon>
        <taxon>Orchesellinae</taxon>
        <taxon>Orchesella</taxon>
    </lineage>
</organism>
<dbReference type="PANTHER" id="PTHR16216">
    <property type="entry name" value="DYNEIN ASSEMBLY FACTOR 5, AXONEMAL"/>
    <property type="match status" value="1"/>
</dbReference>
<dbReference type="Pfam" id="PF25757">
    <property type="entry name" value="TPR_DNAAF5"/>
    <property type="match status" value="1"/>
</dbReference>
<keyword evidence="5" id="KW-1185">Reference proteome</keyword>
<dbReference type="InterPro" id="IPR021133">
    <property type="entry name" value="HEAT_type_2"/>
</dbReference>
<protein>
    <recommendedName>
        <fullName evidence="6">Dynein assembly factor 5, axonemal</fullName>
    </recommendedName>
</protein>
<dbReference type="InterPro" id="IPR052623">
    <property type="entry name" value="DAAF5"/>
</dbReference>
<feature type="domain" description="Dynein axonemal assembly factor 5 HEAT-repeat" evidence="2">
    <location>
        <begin position="372"/>
        <end position="565"/>
    </location>
</feature>
<dbReference type="Proteomes" id="UP001642540">
    <property type="component" value="Unassembled WGS sequence"/>
</dbReference>
<gene>
    <name evidence="4" type="ORF">ODALV1_LOCUS2882</name>
</gene>
<dbReference type="InterPro" id="IPR057978">
    <property type="entry name" value="TPR_DAAF5"/>
</dbReference>
<evidence type="ECO:0000256" key="1">
    <source>
        <dbReference type="PROSITE-ProRule" id="PRU00103"/>
    </source>
</evidence>
<dbReference type="PROSITE" id="PS50077">
    <property type="entry name" value="HEAT_REPEAT"/>
    <property type="match status" value="1"/>
</dbReference>
<dbReference type="PANTHER" id="PTHR16216:SF2">
    <property type="entry name" value="DYNEIN AXONEMAL ASSEMBLY FACTOR 5"/>
    <property type="match status" value="1"/>
</dbReference>
<evidence type="ECO:0000259" key="2">
    <source>
        <dbReference type="Pfam" id="PF24573"/>
    </source>
</evidence>
<evidence type="ECO:0000259" key="3">
    <source>
        <dbReference type="Pfam" id="PF25757"/>
    </source>
</evidence>
<sequence>MATDDEELGKLVAPQGSSFVPNAHVILSNLRAENKLLRRKTLSGILEEIKSLKVDFDQKCNVSTKQLVKPFKARRKAIKLDSDDEEEGEIETTQEGDIFEQSEILFSVYGSVENLIKSLVLSLSDPVEKCRELAYESLTFVVEKSGKKSLCQAVPVVIPTLVERLAQPELIESSEEVRLIAVNFIGKLVKKCQKEMIPFIDDLLEIMLVTLGDPYHEVRIRSCEVTSLIAKTMPEVFHYNSECLVKPLCLSLTHQQSRLRRVVAECIGDVLQYGSHKPAENYVPHLIQRLFDPNQNVRKSVVNVVGNWMMDFTDRYSHFHRFLPVIMSGLCDESPDVSETAFNLWEKIGERYLDENIKDYKDHVDFPAESPKHYPSGVKRPNFGCRMLTHREVCKLIPGVTHEIMDWQDSNRQKSAQLLYHLVLNCEEKMTMHVEPIFQCMFRACLDSNPVVIKYVLDSATLIGYFVPMSTCWPLLAENLTCSPSEGCLAVTCSYLKGVDPSALPTYLNEIMELMSSPEICQTLHDGKLQWIVSISETVLALNPNAVADQCPQLLFKILLIIASMSRSSGTITRAQGAMDILRQFCGLATVDELFGLYSGPILQDIKDADTEWTLNTTERLIFTTILTQAGSGIERNIDVVLAILVSYLGPKRDPEVRLSLFTELAEILKLYSEVEHSPQQTKQIQFFVKTIIEDILSKSLVWRAGKSAGALRVAALNCLLTVLIGKLLKIDDIVTFSSNIASGCIGLLDEQLYLNRLFSVKCLGQLFACCENQVEIDLVNKSYPELLKRMDDENKEVRMATSAALAEVYSNLPVDYTVERFKAHLDHAVGVLIVHLDDHDEEIQESVLDTLHIIGTICSEVVISKCESFKTKNRSPTFCNRLIEKLT</sequence>
<feature type="repeat" description="HEAT" evidence="1">
    <location>
        <begin position="783"/>
        <end position="821"/>
    </location>
</feature>
<feature type="domain" description="Dynein axonemal assembly factor 5 TPR repeats" evidence="3">
    <location>
        <begin position="112"/>
        <end position="362"/>
    </location>
</feature>
<dbReference type="SUPFAM" id="SSF48371">
    <property type="entry name" value="ARM repeat"/>
    <property type="match status" value="1"/>
</dbReference>
<name>A0ABP1PRC9_9HEXA</name>
<dbReference type="InterPro" id="IPR011989">
    <property type="entry name" value="ARM-like"/>
</dbReference>
<proteinExistence type="predicted"/>
<evidence type="ECO:0008006" key="6">
    <source>
        <dbReference type="Google" id="ProtNLM"/>
    </source>
</evidence>
<accession>A0ABP1PRC9</accession>
<evidence type="ECO:0000313" key="5">
    <source>
        <dbReference type="Proteomes" id="UP001642540"/>
    </source>
</evidence>
<dbReference type="InterPro" id="IPR016024">
    <property type="entry name" value="ARM-type_fold"/>
</dbReference>
<evidence type="ECO:0000313" key="4">
    <source>
        <dbReference type="EMBL" id="CAL8074424.1"/>
    </source>
</evidence>
<dbReference type="Gene3D" id="1.25.10.10">
    <property type="entry name" value="Leucine-rich Repeat Variant"/>
    <property type="match status" value="4"/>
</dbReference>